<sequence>MKKLLSLIDVESSYGYVKALKGVTLEIKEGDIVAILGANGAGKTTMLRTISGLLKPSRGKIEFMGERIDGKPPEIIVSKGIVQSPEGRQIFPSLSVLENLKIGAYTRKDRNNLSKDLDMIYHYFPRLKERQNQIAGTLSGGEQQMLAIARALMAKPKLLMLDEPSLGLAPRVVKEIFEIIKEINHEGITVLLVEQNARQALAIANYAYILQTGLVVMEGKAEDLKNNEEVKATYLGGKNASSNIN</sequence>
<gene>
    <name evidence="7" type="ORF">CDSM653_00567</name>
</gene>
<dbReference type="PIRSF" id="PIRSF039137">
    <property type="entry name" value="ABC_branched_ATPase"/>
    <property type="match status" value="1"/>
</dbReference>
<evidence type="ECO:0000313" key="7">
    <source>
        <dbReference type="EMBL" id="KKC30387.1"/>
    </source>
</evidence>
<dbReference type="CDD" id="cd03224">
    <property type="entry name" value="ABC_TM1139_LivF_branched"/>
    <property type="match status" value="1"/>
</dbReference>
<dbReference type="InterPro" id="IPR017871">
    <property type="entry name" value="ABC_transporter-like_CS"/>
</dbReference>
<dbReference type="GO" id="GO:0015807">
    <property type="term" value="P:L-amino acid transport"/>
    <property type="evidence" value="ECO:0007669"/>
    <property type="project" value="TreeGrafter"/>
</dbReference>
<evidence type="ECO:0000313" key="8">
    <source>
        <dbReference type="Proteomes" id="UP000010146"/>
    </source>
</evidence>
<dbReference type="GO" id="GO:0005524">
    <property type="term" value="F:ATP binding"/>
    <property type="evidence" value="ECO:0007669"/>
    <property type="project" value="UniProtKB-KW"/>
</dbReference>
<protein>
    <submittedName>
        <fullName evidence="7">ABC-type polar amino acid transport system, ATPase component</fullName>
    </submittedName>
</protein>
<dbReference type="InterPro" id="IPR030660">
    <property type="entry name" value="ABC_branched_ATPase_LivF/BraG"/>
</dbReference>
<dbReference type="InterPro" id="IPR003593">
    <property type="entry name" value="AAA+_ATPase"/>
</dbReference>
<dbReference type="Pfam" id="PF00005">
    <property type="entry name" value="ABC_tran"/>
    <property type="match status" value="1"/>
</dbReference>
<name>A0A0F5PNZ0_9THEO</name>
<dbReference type="SMART" id="SM00382">
    <property type="entry name" value="AAA"/>
    <property type="match status" value="1"/>
</dbReference>
<keyword evidence="3" id="KW-0547">Nucleotide-binding</keyword>
<reference evidence="7 8" key="2">
    <citation type="journal article" date="2015" name="BMC Genomics">
        <title>Analysis of three genomes within the thermophilic bacterial species Caldanaerobacter subterraneus with a focus on carbon monoxide dehydrogenase evolution and hydrolase diversity.</title>
        <authorList>
            <person name="Sant'Anna F.H."/>
            <person name="Lebedinsky A.V."/>
            <person name="Sokolova T.G."/>
            <person name="Robb F.T."/>
            <person name="Gonzalez J.M."/>
        </authorList>
    </citation>
    <scope>NUCLEOTIDE SEQUENCE [LARGE SCALE GENOMIC DNA]</scope>
    <source>
        <strain evidence="7 8">DSM 12653</strain>
    </source>
</reference>
<evidence type="ECO:0000256" key="3">
    <source>
        <dbReference type="ARBA" id="ARBA00022741"/>
    </source>
</evidence>
<dbReference type="PROSITE" id="PS50893">
    <property type="entry name" value="ABC_TRANSPORTER_2"/>
    <property type="match status" value="1"/>
</dbReference>
<keyword evidence="4" id="KW-0067">ATP-binding</keyword>
<comment type="caution">
    <text evidence="7">The sequence shown here is derived from an EMBL/GenBank/DDBJ whole genome shotgun (WGS) entry which is preliminary data.</text>
</comment>
<evidence type="ECO:0000256" key="1">
    <source>
        <dbReference type="ARBA" id="ARBA00005417"/>
    </source>
</evidence>
<dbReference type="PROSITE" id="PS00211">
    <property type="entry name" value="ABC_TRANSPORTER_1"/>
    <property type="match status" value="1"/>
</dbReference>
<keyword evidence="2" id="KW-0813">Transport</keyword>
<dbReference type="Gene3D" id="3.40.50.300">
    <property type="entry name" value="P-loop containing nucleotide triphosphate hydrolases"/>
    <property type="match status" value="1"/>
</dbReference>
<reference evidence="7 8" key="1">
    <citation type="submission" date="2008-07" db="EMBL/GenBank/DDBJ databases">
        <authorList>
            <person name="Gonzalez J."/>
            <person name="Sokolova T."/>
            <person name="Ferriera S."/>
            <person name="Johnson J."/>
            <person name="Kravitz S."/>
            <person name="Beeson K."/>
            <person name="Sutton G."/>
            <person name="Rogers Y.-H."/>
            <person name="Friedman R."/>
            <person name="Frazier M."/>
            <person name="Venter J.C."/>
        </authorList>
    </citation>
    <scope>NUCLEOTIDE SEQUENCE [LARGE SCALE GENOMIC DNA]</scope>
    <source>
        <strain evidence="7 8">DSM 12653</strain>
    </source>
</reference>
<dbReference type="AlphaFoldDB" id="A0A0F5PNZ0"/>
<dbReference type="GO" id="GO:0015658">
    <property type="term" value="F:branched-chain amino acid transmembrane transporter activity"/>
    <property type="evidence" value="ECO:0007669"/>
    <property type="project" value="InterPro"/>
</dbReference>
<evidence type="ECO:0000259" key="6">
    <source>
        <dbReference type="PROSITE" id="PS50893"/>
    </source>
</evidence>
<dbReference type="InterPro" id="IPR052156">
    <property type="entry name" value="BCAA_Transport_ATP-bd_LivF"/>
</dbReference>
<keyword evidence="5" id="KW-0029">Amino-acid transport</keyword>
<organism evidence="7 8">
    <name type="scientific">Caldanaerobacter subterraneus subsp. pacificus DSM 12653</name>
    <dbReference type="NCBI Taxonomy" id="391606"/>
    <lineage>
        <taxon>Bacteria</taxon>
        <taxon>Bacillati</taxon>
        <taxon>Bacillota</taxon>
        <taxon>Clostridia</taxon>
        <taxon>Thermoanaerobacterales</taxon>
        <taxon>Thermoanaerobacteraceae</taxon>
        <taxon>Caldanaerobacter</taxon>
    </lineage>
</organism>
<feature type="domain" description="ABC transporter" evidence="6">
    <location>
        <begin position="5"/>
        <end position="237"/>
    </location>
</feature>
<evidence type="ECO:0000256" key="2">
    <source>
        <dbReference type="ARBA" id="ARBA00022448"/>
    </source>
</evidence>
<reference evidence="8" key="3">
    <citation type="submission" date="2015-02" db="EMBL/GenBank/DDBJ databases">
        <title>Genome analysis of three genomes within the thermophilic hydrogenogenic bacterial species Caldanaerobacter subterraneus.</title>
        <authorList>
            <person name="Sant'Anna F.H."/>
            <person name="Lebedinsky A."/>
            <person name="Sokolova T."/>
            <person name="Robb F.T."/>
            <person name="Gonzalez J.M."/>
        </authorList>
    </citation>
    <scope>NUCLEOTIDE SEQUENCE [LARGE SCALE GENOMIC DNA]</scope>
    <source>
        <strain evidence="8">DSM 12653</strain>
    </source>
</reference>
<dbReference type="InterPro" id="IPR003439">
    <property type="entry name" value="ABC_transporter-like_ATP-bd"/>
</dbReference>
<dbReference type="InterPro" id="IPR027417">
    <property type="entry name" value="P-loop_NTPase"/>
</dbReference>
<proteinExistence type="inferred from homology"/>
<dbReference type="SUPFAM" id="SSF52540">
    <property type="entry name" value="P-loop containing nucleoside triphosphate hydrolases"/>
    <property type="match status" value="1"/>
</dbReference>
<comment type="similarity">
    <text evidence="1">Belongs to the ABC transporter superfamily.</text>
</comment>
<evidence type="ECO:0000256" key="4">
    <source>
        <dbReference type="ARBA" id="ARBA00022840"/>
    </source>
</evidence>
<accession>A0A0F5PNZ0</accession>
<dbReference type="GO" id="GO:0016887">
    <property type="term" value="F:ATP hydrolysis activity"/>
    <property type="evidence" value="ECO:0007669"/>
    <property type="project" value="InterPro"/>
</dbReference>
<dbReference type="PANTHER" id="PTHR43820">
    <property type="entry name" value="HIGH-AFFINITY BRANCHED-CHAIN AMINO ACID TRANSPORT ATP-BINDING PROTEIN LIVF"/>
    <property type="match status" value="1"/>
</dbReference>
<dbReference type="Proteomes" id="UP000010146">
    <property type="component" value="Unassembled WGS sequence"/>
</dbReference>
<dbReference type="EMBL" id="ABXP02000035">
    <property type="protein sequence ID" value="KKC30387.1"/>
    <property type="molecule type" value="Genomic_DNA"/>
</dbReference>
<dbReference type="PANTHER" id="PTHR43820:SF8">
    <property type="entry name" value="ABC TRANSPORTER SUBSTRATE-BINDING PROTEIN"/>
    <property type="match status" value="1"/>
</dbReference>
<evidence type="ECO:0000256" key="5">
    <source>
        <dbReference type="ARBA" id="ARBA00022970"/>
    </source>
</evidence>